<evidence type="ECO:0000259" key="17">
    <source>
        <dbReference type="PROSITE" id="PS50975"/>
    </source>
</evidence>
<dbReference type="NCBIfam" id="TIGR00724">
    <property type="entry name" value="urea_amlyse_rel"/>
    <property type="match status" value="1"/>
</dbReference>
<dbReference type="InterPro" id="IPR029000">
    <property type="entry name" value="Cyclophilin-like_dom_sf"/>
</dbReference>
<sequence>MFHKVLIANRGAIATRIQRTLRALGVQSVAVYAEADRESPFVREADDAYSLGEGAAAETYLDIDKLIAIARESGAQAVHPGYGFLSENTRFIQACDAAGLVFLGPTVEQIHAFGLKHEARTIAENAGVPLVPGTGLLDDVESALSEAARIGYPVMLKSTAGGGGIGMQVCEDDASLSRAFDSVKGLGERNFGDGSVFLEAYIARARHLEVQLFGDGEGTVIALGERDCSSQRRHQKVIEECPAPNLPEHVREDMIATAIRLGEAVNYRSAGTVEFIYDAERQAFYFLEVNTRLQVEHGVTELVWGVDIVAWMLKLGAGELGNLRERVAPLTPRGHAMQARVYAENPQHDFRPSSGLLTEVEFANDAVTAALAEDSQLRVDHSIEAGFEVPAWFDPMLAKVMVHAPTREQARGDLSRALAASRLYGIETNRQWLSHLLEDPRFLNVEIYTRWLEGLEWAAPTFEVIVPGTLTTVQDMPGRLGHWDVGVPPSGPFDDYAFRLGNALLGNAADAAGLEITLNGPTLHFHRATRVVLAGAPLPATLSVSAPQDGAADAATHELALWQVHEIAAGSTLSLGKVAAGARSYLLIAGGIDCPQYLGSRATFTLGQFGGHAGRALRSGDTLPLADLAECPQPALTRLPEALIPQGASIIDNAQGKTSGREWQIGVLYGPHGAPDFFTEDDISTFFGHRWEVHYNSSRTGVRLIGPRPQWARADGGEAGLHPSNIHDNAYAFGTIDFTGDMPVILGPDGPSLGGFVCPATVVRAERWKLGQLAAGDRIRFVALTLDEARAIEVQQDAVITALASGQLDTLEQRPAETSNTLSAIAEQRPRPDDSPVLKCLSAEQGGEQIVYRRAGDDFLLIEFGQMELDIALRFRAHAWMLWLKEHPLPGLMEMTPGIRSLQLHYDPRSLTLETLMAHLEQAEVALKDVEDIEIEARTVHLPLSWDDPACQQAIDKYQRSVRPDAPWCPSNLEFIRRINGLADEAAVRKTVLNARYLVMGLGDVYLGAPVATPLDPRQRLVTTKYNPARTWTAENSVGIGGAYLCVYGMEGPGGYQFVGRTLQMWNRYRRTEHFTTPWLLRVFDQLRFHPVSHEALEQIRRDHPQGRYDLKIEKTRFRLADYQAQIAEHQAETDAFRERRQAAFQQEIDDWHARGQFTFEDQINEVQEADSLSDDELGIETPVTGSLWKLEVAEGDDVEAGQVVALVESMKMEVEIRTHTAGRVVRLPIKEGSGVAPGQPLIVLSTAIEATDSADASAPDNAQSTLSSEETL</sequence>
<dbReference type="Pfam" id="PF00364">
    <property type="entry name" value="Biotin_lipoyl"/>
    <property type="match status" value="1"/>
</dbReference>
<feature type="region of interest" description="Disordered" evidence="15">
    <location>
        <begin position="1253"/>
        <end position="1273"/>
    </location>
</feature>
<protein>
    <recommendedName>
        <fullName evidence="5">Biotin carboxylase</fullName>
    </recommendedName>
    <alternativeName>
        <fullName evidence="11">Acetyl-coenzyme A carboxylase biotin carboxylase subunit A</fullName>
    </alternativeName>
</protein>
<dbReference type="NCBIfam" id="TIGR02712">
    <property type="entry name" value="urea_carbox"/>
    <property type="match status" value="1"/>
</dbReference>
<evidence type="ECO:0000256" key="3">
    <source>
        <dbReference type="ARBA" id="ARBA00004956"/>
    </source>
</evidence>
<evidence type="ECO:0000256" key="12">
    <source>
        <dbReference type="ARBA" id="ARBA00048600"/>
    </source>
</evidence>
<dbReference type="Pfam" id="PF02682">
    <property type="entry name" value="CT_C_D"/>
    <property type="match status" value="1"/>
</dbReference>
<dbReference type="PROSITE" id="PS00867">
    <property type="entry name" value="CPSASE_2"/>
    <property type="match status" value="1"/>
</dbReference>
<dbReference type="InterPro" id="IPR014084">
    <property type="entry name" value="Urea_COase"/>
</dbReference>
<dbReference type="SUPFAM" id="SSF56059">
    <property type="entry name" value="Glutathione synthetase ATP-binding domain-like"/>
    <property type="match status" value="1"/>
</dbReference>
<dbReference type="SMART" id="SM00878">
    <property type="entry name" value="Biotin_carb_C"/>
    <property type="match status" value="1"/>
</dbReference>
<keyword evidence="10" id="KW-0092">Biotin</keyword>
<dbReference type="Proteomes" id="UP001170481">
    <property type="component" value="Unassembled WGS sequence"/>
</dbReference>
<dbReference type="Gene3D" id="2.40.100.10">
    <property type="entry name" value="Cyclophilin-like"/>
    <property type="match status" value="2"/>
</dbReference>
<dbReference type="SUPFAM" id="SSF51230">
    <property type="entry name" value="Single hybrid motif"/>
    <property type="match status" value="1"/>
</dbReference>
<feature type="domain" description="Lipoyl-binding" evidence="16">
    <location>
        <begin position="1166"/>
        <end position="1246"/>
    </location>
</feature>
<dbReference type="InterPro" id="IPR005481">
    <property type="entry name" value="BC-like_N"/>
</dbReference>
<dbReference type="InterPro" id="IPR000089">
    <property type="entry name" value="Biotin_lipoyl"/>
</dbReference>
<dbReference type="Pfam" id="PF02626">
    <property type="entry name" value="CT_A_B"/>
    <property type="match status" value="1"/>
</dbReference>
<accession>A0AAP4TWD4</accession>
<evidence type="ECO:0000256" key="11">
    <source>
        <dbReference type="ARBA" id="ARBA00033786"/>
    </source>
</evidence>
<dbReference type="Pfam" id="PF00289">
    <property type="entry name" value="Biotin_carb_N"/>
    <property type="match status" value="1"/>
</dbReference>
<dbReference type="SUPFAM" id="SSF51246">
    <property type="entry name" value="Rudiment single hybrid motif"/>
    <property type="match status" value="1"/>
</dbReference>
<dbReference type="SUPFAM" id="SSF50891">
    <property type="entry name" value="Cyclophilin-like"/>
    <property type="match status" value="2"/>
</dbReference>
<dbReference type="Pfam" id="PF02786">
    <property type="entry name" value="CPSase_L_D2"/>
    <property type="match status" value="1"/>
</dbReference>
<dbReference type="PANTHER" id="PTHR18866">
    <property type="entry name" value="CARBOXYLASE:PYRUVATE/ACETYL-COA/PROPIONYL-COA CARBOXYLASE"/>
    <property type="match status" value="1"/>
</dbReference>
<reference evidence="19" key="1">
    <citation type="submission" date="2023-07" db="EMBL/GenBank/DDBJ databases">
        <title>Genome content predicts the carbon catabolic preferences of heterotrophic bacteria.</title>
        <authorList>
            <person name="Gralka M."/>
        </authorList>
    </citation>
    <scope>NUCLEOTIDE SEQUENCE</scope>
    <source>
        <strain evidence="19">C2R13</strain>
    </source>
</reference>
<evidence type="ECO:0000256" key="2">
    <source>
        <dbReference type="ARBA" id="ARBA00003761"/>
    </source>
</evidence>
<dbReference type="InterPro" id="IPR003778">
    <property type="entry name" value="CT_A_B"/>
</dbReference>
<name>A0AAP4TWD4_9GAMM</name>
<gene>
    <name evidence="19" type="primary">uca</name>
    <name evidence="19" type="ORF">Q4535_05115</name>
</gene>
<keyword evidence="14" id="KW-0175">Coiled coil</keyword>
<dbReference type="GO" id="GO:0046872">
    <property type="term" value="F:metal ion binding"/>
    <property type="evidence" value="ECO:0007669"/>
    <property type="project" value="InterPro"/>
</dbReference>
<evidence type="ECO:0000256" key="15">
    <source>
        <dbReference type="SAM" id="MobiDB-lite"/>
    </source>
</evidence>
<evidence type="ECO:0000256" key="10">
    <source>
        <dbReference type="ARBA" id="ARBA00023267"/>
    </source>
</evidence>
<evidence type="ECO:0000256" key="7">
    <source>
        <dbReference type="ARBA" id="ARBA00022741"/>
    </source>
</evidence>
<dbReference type="CDD" id="cd06850">
    <property type="entry name" value="biotinyl_domain"/>
    <property type="match status" value="1"/>
</dbReference>
<evidence type="ECO:0000313" key="20">
    <source>
        <dbReference type="Proteomes" id="UP001170481"/>
    </source>
</evidence>
<dbReference type="SMART" id="SM00797">
    <property type="entry name" value="AHS2"/>
    <property type="match status" value="1"/>
</dbReference>
<dbReference type="InterPro" id="IPR005479">
    <property type="entry name" value="CPAse_ATP-bd"/>
</dbReference>
<feature type="domain" description="Biotin carboxylation" evidence="18">
    <location>
        <begin position="1"/>
        <end position="457"/>
    </location>
</feature>
<dbReference type="SUPFAM" id="SSF160467">
    <property type="entry name" value="PH0987 N-terminal domain-like"/>
    <property type="match status" value="1"/>
</dbReference>
<dbReference type="PROSITE" id="PS00866">
    <property type="entry name" value="CPSASE_1"/>
    <property type="match status" value="1"/>
</dbReference>
<keyword evidence="9 13" id="KW-0067">ATP-binding</keyword>
<evidence type="ECO:0000256" key="14">
    <source>
        <dbReference type="SAM" id="Coils"/>
    </source>
</evidence>
<dbReference type="GO" id="GO:0005524">
    <property type="term" value="F:ATP binding"/>
    <property type="evidence" value="ECO:0007669"/>
    <property type="project" value="UniProtKB-UniRule"/>
</dbReference>
<evidence type="ECO:0000313" key="19">
    <source>
        <dbReference type="EMBL" id="MDO6671494.1"/>
    </source>
</evidence>
<comment type="catalytic activity">
    <reaction evidence="12">
        <text>N(6)-biotinyl-L-lysyl-[protein] + hydrogencarbonate + ATP = N(6)-carboxybiotinyl-L-lysyl-[protein] + ADP + phosphate + H(+)</text>
        <dbReference type="Rhea" id="RHEA:13501"/>
        <dbReference type="Rhea" id="RHEA-COMP:10505"/>
        <dbReference type="Rhea" id="RHEA-COMP:10506"/>
        <dbReference type="ChEBI" id="CHEBI:15378"/>
        <dbReference type="ChEBI" id="CHEBI:17544"/>
        <dbReference type="ChEBI" id="CHEBI:30616"/>
        <dbReference type="ChEBI" id="CHEBI:43474"/>
        <dbReference type="ChEBI" id="CHEBI:83144"/>
        <dbReference type="ChEBI" id="CHEBI:83145"/>
        <dbReference type="ChEBI" id="CHEBI:456216"/>
        <dbReference type="EC" id="6.3.4.14"/>
    </reaction>
</comment>
<keyword evidence="6 19" id="KW-0436">Ligase</keyword>
<comment type="caution">
    <text evidence="19">The sequence shown here is derived from an EMBL/GenBank/DDBJ whole genome shotgun (WGS) entry which is preliminary data.</text>
</comment>
<dbReference type="InterPro" id="IPR011054">
    <property type="entry name" value="Rudment_hybrid_motif"/>
</dbReference>
<dbReference type="SMART" id="SM00796">
    <property type="entry name" value="AHS1"/>
    <property type="match status" value="1"/>
</dbReference>
<dbReference type="InterPro" id="IPR003833">
    <property type="entry name" value="CT_C_D"/>
</dbReference>
<dbReference type="GO" id="GO:0016787">
    <property type="term" value="F:hydrolase activity"/>
    <property type="evidence" value="ECO:0007669"/>
    <property type="project" value="UniProtKB-KW"/>
</dbReference>
<dbReference type="InterPro" id="IPR011761">
    <property type="entry name" value="ATP-grasp"/>
</dbReference>
<evidence type="ECO:0000256" key="13">
    <source>
        <dbReference type="PROSITE-ProRule" id="PRU00409"/>
    </source>
</evidence>
<dbReference type="RefSeq" id="WP_303593096.1">
    <property type="nucleotide sequence ID" value="NZ_JAUORK010000004.1"/>
</dbReference>
<feature type="compositionally biased region" description="Polar residues" evidence="15">
    <location>
        <begin position="1261"/>
        <end position="1273"/>
    </location>
</feature>
<evidence type="ECO:0000256" key="6">
    <source>
        <dbReference type="ARBA" id="ARBA00022598"/>
    </source>
</evidence>
<evidence type="ECO:0000256" key="9">
    <source>
        <dbReference type="ARBA" id="ARBA00022840"/>
    </source>
</evidence>
<dbReference type="InterPro" id="IPR011053">
    <property type="entry name" value="Single_hybrid_motif"/>
</dbReference>
<evidence type="ECO:0000256" key="5">
    <source>
        <dbReference type="ARBA" id="ARBA00017242"/>
    </source>
</evidence>
<keyword evidence="8" id="KW-0378">Hydrolase</keyword>
<dbReference type="SUPFAM" id="SSF52440">
    <property type="entry name" value="PreATP-grasp domain"/>
    <property type="match status" value="1"/>
</dbReference>
<organism evidence="19 20">
    <name type="scientific">Cobetia amphilecti</name>
    <dbReference type="NCBI Taxonomy" id="1055104"/>
    <lineage>
        <taxon>Bacteria</taxon>
        <taxon>Pseudomonadati</taxon>
        <taxon>Pseudomonadota</taxon>
        <taxon>Gammaproteobacteria</taxon>
        <taxon>Oceanospirillales</taxon>
        <taxon>Halomonadaceae</taxon>
        <taxon>Cobetia</taxon>
    </lineage>
</organism>
<dbReference type="PROSITE" id="PS50979">
    <property type="entry name" value="BC"/>
    <property type="match status" value="1"/>
</dbReference>
<evidence type="ECO:0000256" key="8">
    <source>
        <dbReference type="ARBA" id="ARBA00022801"/>
    </source>
</evidence>
<dbReference type="InterPro" id="IPR016185">
    <property type="entry name" value="PreATP-grasp_dom_sf"/>
</dbReference>
<dbReference type="PROSITE" id="PS50968">
    <property type="entry name" value="BIOTINYL_LIPOYL"/>
    <property type="match status" value="1"/>
</dbReference>
<dbReference type="GO" id="GO:0004075">
    <property type="term" value="F:biotin carboxylase activity"/>
    <property type="evidence" value="ECO:0007669"/>
    <property type="project" value="UniProtKB-EC"/>
</dbReference>
<comment type="pathway">
    <text evidence="3">Lipid metabolism; malonyl-CoA biosynthesis; malonyl-CoA from acetyl-CoA: step 1/1.</text>
</comment>
<feature type="coiled-coil region" evidence="14">
    <location>
        <begin position="1113"/>
        <end position="1140"/>
    </location>
</feature>
<evidence type="ECO:0000259" key="18">
    <source>
        <dbReference type="PROSITE" id="PS50979"/>
    </source>
</evidence>
<comment type="function">
    <text evidence="2">This protein is a component of the acetyl coenzyme A carboxylase complex; first, biotin carboxylase catalyzes the carboxylation of the carrier protein and then the transcarboxylase transfers the carboxyl group to form malonyl-CoA.</text>
</comment>
<evidence type="ECO:0000256" key="4">
    <source>
        <dbReference type="ARBA" id="ARBA00011750"/>
    </source>
</evidence>
<dbReference type="InterPro" id="IPR011764">
    <property type="entry name" value="Biotin_carboxylation_dom"/>
</dbReference>
<evidence type="ECO:0000259" key="16">
    <source>
        <dbReference type="PROSITE" id="PS50968"/>
    </source>
</evidence>
<dbReference type="PANTHER" id="PTHR18866:SF128">
    <property type="entry name" value="UREA AMIDOLYASE"/>
    <property type="match status" value="1"/>
</dbReference>
<dbReference type="Gene3D" id="3.30.1360.40">
    <property type="match status" value="1"/>
</dbReference>
<dbReference type="FunFam" id="3.40.50.20:FF:000010">
    <property type="entry name" value="Propionyl-CoA carboxylase subunit alpha"/>
    <property type="match status" value="1"/>
</dbReference>
<dbReference type="InterPro" id="IPR005482">
    <property type="entry name" value="Biotin_COase_C"/>
</dbReference>
<dbReference type="Gene3D" id="2.40.50.100">
    <property type="match status" value="1"/>
</dbReference>
<dbReference type="InterPro" id="IPR050856">
    <property type="entry name" value="Biotin_carboxylase_complex"/>
</dbReference>
<comment type="cofactor">
    <cofactor evidence="1">
        <name>biotin</name>
        <dbReference type="ChEBI" id="CHEBI:57586"/>
    </cofactor>
</comment>
<proteinExistence type="predicted"/>
<dbReference type="EMBL" id="JAUORK010000004">
    <property type="protein sequence ID" value="MDO6671494.1"/>
    <property type="molecule type" value="Genomic_DNA"/>
</dbReference>
<comment type="subunit">
    <text evidence="4">Acetyl-CoA carboxylase is a heterohexamer of biotin carboxyl carrier protein, biotin carboxylase and the two subunits of carboxyl transferase in a 2:2 complex.</text>
</comment>
<feature type="domain" description="ATP-grasp" evidence="17">
    <location>
        <begin position="120"/>
        <end position="317"/>
    </location>
</feature>
<dbReference type="PROSITE" id="PS50975">
    <property type="entry name" value="ATP_GRASP"/>
    <property type="match status" value="1"/>
</dbReference>
<dbReference type="AlphaFoldDB" id="A0AAP4TWD4"/>
<dbReference type="Gene3D" id="3.30.470.20">
    <property type="entry name" value="ATP-grasp fold, B domain"/>
    <property type="match status" value="1"/>
</dbReference>
<dbReference type="Pfam" id="PF02785">
    <property type="entry name" value="Biotin_carb_C"/>
    <property type="match status" value="1"/>
</dbReference>
<keyword evidence="7 13" id="KW-0547">Nucleotide-binding</keyword>
<evidence type="ECO:0000256" key="1">
    <source>
        <dbReference type="ARBA" id="ARBA00001953"/>
    </source>
</evidence>